<sequence length="195" mass="21775">MKLLAVFLLVSPVVVQASANREYLLNKSKKHTLSHVLSMWALSCICFSSACFGSIQTSVSCPSGWTLINSRCFLYVPTDMTWANAEKNCLSMGANLASVHNMNEYRRVQNLISAAGHGSKQPWLGGSDGQQVFLPEKTWFWSDGSPMTYTNWCLKQPDNKAGHQNCLQMNYSGKENCWDDVECHIRRPSVCAKKG</sequence>
<dbReference type="PROSITE" id="PS50041">
    <property type="entry name" value="C_TYPE_LECTIN_2"/>
    <property type="match status" value="1"/>
</dbReference>
<protein>
    <recommendedName>
        <fullName evidence="3">C-type lectin domain-containing protein</fullName>
    </recommendedName>
</protein>
<proteinExistence type="predicted"/>
<dbReference type="CDD" id="cd00037">
    <property type="entry name" value="CLECT"/>
    <property type="match status" value="1"/>
</dbReference>
<dbReference type="InterPro" id="IPR016187">
    <property type="entry name" value="CTDL_fold"/>
</dbReference>
<dbReference type="InterPro" id="IPR001304">
    <property type="entry name" value="C-type_lectin-like"/>
</dbReference>
<dbReference type="PROSITE" id="PS00615">
    <property type="entry name" value="C_TYPE_LECTIN_1"/>
    <property type="match status" value="1"/>
</dbReference>
<dbReference type="SMART" id="SM00034">
    <property type="entry name" value="CLECT"/>
    <property type="match status" value="1"/>
</dbReference>
<dbReference type="PANTHER" id="PTHR22803">
    <property type="entry name" value="MANNOSE, PHOSPHOLIPASE, LECTIN RECEPTOR RELATED"/>
    <property type="match status" value="1"/>
</dbReference>
<dbReference type="GeneTree" id="ENSGT00940000169208"/>
<organism evidence="4 5">
    <name type="scientific">Xiphophorus couchianus</name>
    <name type="common">Monterrey platyfish</name>
    <dbReference type="NCBI Taxonomy" id="32473"/>
    <lineage>
        <taxon>Eukaryota</taxon>
        <taxon>Metazoa</taxon>
        <taxon>Chordata</taxon>
        <taxon>Craniata</taxon>
        <taxon>Vertebrata</taxon>
        <taxon>Euteleostomi</taxon>
        <taxon>Actinopterygii</taxon>
        <taxon>Neopterygii</taxon>
        <taxon>Teleostei</taxon>
        <taxon>Neoteleostei</taxon>
        <taxon>Acanthomorphata</taxon>
        <taxon>Ovalentaria</taxon>
        <taxon>Atherinomorphae</taxon>
        <taxon>Cyprinodontiformes</taxon>
        <taxon>Poeciliidae</taxon>
        <taxon>Poeciliinae</taxon>
        <taxon>Xiphophorus</taxon>
    </lineage>
</organism>
<dbReference type="InterPro" id="IPR050111">
    <property type="entry name" value="C-type_lectin/snaclec_domain"/>
</dbReference>
<dbReference type="InterPro" id="IPR016186">
    <property type="entry name" value="C-type_lectin-like/link_sf"/>
</dbReference>
<accession>A0A3B5LD64</accession>
<dbReference type="PRINTS" id="PR01504">
    <property type="entry name" value="PNCREATITSAP"/>
</dbReference>
<keyword evidence="1" id="KW-1015">Disulfide bond</keyword>
<dbReference type="Ensembl" id="ENSXCOT00000010237.1">
    <property type="protein sequence ID" value="ENSXCOP00000010118.1"/>
    <property type="gene ID" value="ENSXCOG00000007653.1"/>
</dbReference>
<dbReference type="AlphaFoldDB" id="A0A3B5LD64"/>
<evidence type="ECO:0000313" key="5">
    <source>
        <dbReference type="Proteomes" id="UP000261380"/>
    </source>
</evidence>
<evidence type="ECO:0000256" key="1">
    <source>
        <dbReference type="ARBA" id="ARBA00023157"/>
    </source>
</evidence>
<dbReference type="Pfam" id="PF00059">
    <property type="entry name" value="Lectin_C"/>
    <property type="match status" value="1"/>
</dbReference>
<name>A0A3B5LD64_9TELE</name>
<keyword evidence="2" id="KW-0732">Signal</keyword>
<evidence type="ECO:0000256" key="2">
    <source>
        <dbReference type="SAM" id="SignalP"/>
    </source>
</evidence>
<dbReference type="Gene3D" id="3.10.100.10">
    <property type="entry name" value="Mannose-Binding Protein A, subunit A"/>
    <property type="match status" value="1"/>
</dbReference>
<feature type="domain" description="C-type lectin" evidence="3">
    <location>
        <begin position="68"/>
        <end position="192"/>
    </location>
</feature>
<feature type="chain" id="PRO_5017184666" description="C-type lectin domain-containing protein" evidence="2">
    <location>
        <begin position="18"/>
        <end position="195"/>
    </location>
</feature>
<evidence type="ECO:0000313" key="4">
    <source>
        <dbReference type="Ensembl" id="ENSXCOP00000010118.1"/>
    </source>
</evidence>
<feature type="signal peptide" evidence="2">
    <location>
        <begin position="1"/>
        <end position="17"/>
    </location>
</feature>
<dbReference type="SUPFAM" id="SSF56436">
    <property type="entry name" value="C-type lectin-like"/>
    <property type="match status" value="1"/>
</dbReference>
<reference evidence="4" key="2">
    <citation type="submission" date="2025-09" db="UniProtKB">
        <authorList>
            <consortium name="Ensembl"/>
        </authorList>
    </citation>
    <scope>IDENTIFICATION</scope>
</reference>
<reference evidence="4" key="1">
    <citation type="submission" date="2025-08" db="UniProtKB">
        <authorList>
            <consortium name="Ensembl"/>
        </authorList>
    </citation>
    <scope>IDENTIFICATION</scope>
</reference>
<dbReference type="Proteomes" id="UP000261380">
    <property type="component" value="Unplaced"/>
</dbReference>
<evidence type="ECO:0000259" key="3">
    <source>
        <dbReference type="PROSITE" id="PS50041"/>
    </source>
</evidence>
<keyword evidence="5" id="KW-1185">Reference proteome</keyword>
<dbReference type="InterPro" id="IPR018378">
    <property type="entry name" value="C-type_lectin_CS"/>
</dbReference>